<feature type="signal peptide" evidence="12">
    <location>
        <begin position="1"/>
        <end position="24"/>
    </location>
</feature>
<keyword evidence="12" id="KW-0732">Signal</keyword>
<feature type="transmembrane region" description="Helical" evidence="11">
    <location>
        <begin position="265"/>
        <end position="288"/>
    </location>
</feature>
<dbReference type="InterPro" id="IPR000276">
    <property type="entry name" value="GPCR_Rhodpsn"/>
</dbReference>
<dbReference type="GO" id="GO:0007200">
    <property type="term" value="P:phospholipase C-activating G protein-coupled receptor signaling pathway"/>
    <property type="evidence" value="ECO:0007669"/>
    <property type="project" value="TreeGrafter"/>
</dbReference>
<dbReference type="GO" id="GO:0035025">
    <property type="term" value="P:positive regulation of Rho protein signal transduction"/>
    <property type="evidence" value="ECO:0007669"/>
    <property type="project" value="TreeGrafter"/>
</dbReference>
<dbReference type="Gene3D" id="1.20.1070.10">
    <property type="entry name" value="Rhodopsin 7-helix transmembrane proteins"/>
    <property type="match status" value="1"/>
</dbReference>
<feature type="chain" id="PRO_5021836063" description="G-protein coupled receptors family 1 profile domain-containing protein" evidence="12">
    <location>
        <begin position="25"/>
        <end position="373"/>
    </location>
</feature>
<dbReference type="PANTHER" id="PTHR24232:SF22">
    <property type="entry name" value="PROTEINASE-ACTIVATED RECEPTOR 4"/>
    <property type="match status" value="1"/>
</dbReference>
<evidence type="ECO:0000256" key="9">
    <source>
        <dbReference type="ARBA" id="ARBA00023224"/>
    </source>
</evidence>
<feature type="transmembrane region" description="Helical" evidence="11">
    <location>
        <begin position="131"/>
        <end position="153"/>
    </location>
</feature>
<evidence type="ECO:0000313" key="14">
    <source>
        <dbReference type="EMBL" id="TRY89045.1"/>
    </source>
</evidence>
<dbReference type="PROSITE" id="PS00237">
    <property type="entry name" value="G_PROTEIN_RECEP_F1_1"/>
    <property type="match status" value="1"/>
</dbReference>
<evidence type="ECO:0000256" key="2">
    <source>
        <dbReference type="ARBA" id="ARBA00022475"/>
    </source>
</evidence>
<dbReference type="Pfam" id="PF00001">
    <property type="entry name" value="7tm_1"/>
    <property type="match status" value="1"/>
</dbReference>
<dbReference type="STRING" id="623744.A0A553QGL0"/>
<keyword evidence="5 10" id="KW-0297">G-protein coupled receptor</keyword>
<keyword evidence="2" id="KW-1003">Cell membrane</keyword>
<keyword evidence="4 11" id="KW-1133">Transmembrane helix</keyword>
<evidence type="ECO:0000313" key="15">
    <source>
        <dbReference type="Proteomes" id="UP000316079"/>
    </source>
</evidence>
<sequence length="373" mass="41942">MKLLVSSTEPILCLLFICLHVSSALDSNISKPGGRSWPLINGSLLDNHKEQIQSNSITLVVPILCLVSFIIGLPMNLIALWILLFRTKKLPSTILLINLTICDLMLLLVLPFRIFYHFIGNNWTFGETFCRIVVGLFYGNMYGSVVCLALIAMDRYIALVHPFGAKVLRSKKNSAYMSVLVWIAVAAAAVPLIASKQSHKIENLPITTCHDALPVEKLEQYFLPYFATIFSVFFLLPLLVVLFCYSAVLHTLISEGERFAHAIRVTGLMLIVFVVFLLPSNVLMLWHYSKIRTDSSNLYIPYSIALSLSTFNSCVDPFIFYYVSKDFRKRLWEALCCFVLESESSSESRTKVTLLSKMSKTDGDLIGNTVRLG</sequence>
<comment type="caution">
    <text evidence="14">The sequence shown here is derived from an EMBL/GenBank/DDBJ whole genome shotgun (WGS) entry which is preliminary data.</text>
</comment>
<evidence type="ECO:0000256" key="1">
    <source>
        <dbReference type="ARBA" id="ARBA00004651"/>
    </source>
</evidence>
<evidence type="ECO:0000259" key="13">
    <source>
        <dbReference type="PROSITE" id="PS50262"/>
    </source>
</evidence>
<feature type="transmembrane region" description="Helical" evidence="11">
    <location>
        <begin position="95"/>
        <end position="119"/>
    </location>
</feature>
<keyword evidence="6 11" id="KW-0472">Membrane</keyword>
<dbReference type="PRINTS" id="PR00237">
    <property type="entry name" value="GPCRRHODOPSN"/>
</dbReference>
<feature type="transmembrane region" description="Helical" evidence="11">
    <location>
        <begin position="225"/>
        <end position="253"/>
    </location>
</feature>
<evidence type="ECO:0000256" key="3">
    <source>
        <dbReference type="ARBA" id="ARBA00022692"/>
    </source>
</evidence>
<dbReference type="InterPro" id="IPR017452">
    <property type="entry name" value="GPCR_Rhodpsn_7TM"/>
</dbReference>
<evidence type="ECO:0000256" key="7">
    <source>
        <dbReference type="ARBA" id="ARBA00023170"/>
    </source>
</evidence>
<protein>
    <recommendedName>
        <fullName evidence="13">G-protein coupled receptors family 1 profile domain-containing protein</fullName>
    </recommendedName>
</protein>
<reference evidence="14 15" key="1">
    <citation type="journal article" date="2019" name="Sci. Data">
        <title>Hybrid genome assembly and annotation of Danionella translucida.</title>
        <authorList>
            <person name="Kadobianskyi M."/>
            <person name="Schulze L."/>
            <person name="Schuelke M."/>
            <person name="Judkewitz B."/>
        </authorList>
    </citation>
    <scope>NUCLEOTIDE SEQUENCE [LARGE SCALE GENOMIC DNA]</scope>
    <source>
        <strain evidence="14 15">Bolton</strain>
    </source>
</reference>
<accession>A0A553QGL0</accession>
<keyword evidence="3 10" id="KW-0812">Transmembrane</keyword>
<keyword evidence="9 10" id="KW-0807">Transducer</keyword>
<evidence type="ECO:0000256" key="6">
    <source>
        <dbReference type="ARBA" id="ARBA00023136"/>
    </source>
</evidence>
<keyword evidence="7 10" id="KW-0675">Receptor</keyword>
<feature type="transmembrane region" description="Helical" evidence="11">
    <location>
        <begin position="59"/>
        <end position="83"/>
    </location>
</feature>
<dbReference type="EMBL" id="SRMA01026003">
    <property type="protein sequence ID" value="TRY89045.1"/>
    <property type="molecule type" value="Genomic_DNA"/>
</dbReference>
<dbReference type="GO" id="GO:0005886">
    <property type="term" value="C:plasma membrane"/>
    <property type="evidence" value="ECO:0007669"/>
    <property type="project" value="UniProtKB-SubCell"/>
</dbReference>
<dbReference type="OrthoDB" id="8716763at2759"/>
<organism evidence="14 15">
    <name type="scientific">Danionella cerebrum</name>
    <dbReference type="NCBI Taxonomy" id="2873325"/>
    <lineage>
        <taxon>Eukaryota</taxon>
        <taxon>Metazoa</taxon>
        <taxon>Chordata</taxon>
        <taxon>Craniata</taxon>
        <taxon>Vertebrata</taxon>
        <taxon>Euteleostomi</taxon>
        <taxon>Actinopterygii</taxon>
        <taxon>Neopterygii</taxon>
        <taxon>Teleostei</taxon>
        <taxon>Ostariophysi</taxon>
        <taxon>Cypriniformes</taxon>
        <taxon>Danionidae</taxon>
        <taxon>Danioninae</taxon>
        <taxon>Danionella</taxon>
    </lineage>
</organism>
<evidence type="ECO:0000256" key="12">
    <source>
        <dbReference type="SAM" id="SignalP"/>
    </source>
</evidence>
<evidence type="ECO:0000256" key="8">
    <source>
        <dbReference type="ARBA" id="ARBA00023180"/>
    </source>
</evidence>
<evidence type="ECO:0000256" key="5">
    <source>
        <dbReference type="ARBA" id="ARBA00023040"/>
    </source>
</evidence>
<gene>
    <name evidence="14" type="ORF">DNTS_022163</name>
</gene>
<evidence type="ECO:0000256" key="4">
    <source>
        <dbReference type="ARBA" id="ARBA00022989"/>
    </source>
</evidence>
<dbReference type="Proteomes" id="UP000316079">
    <property type="component" value="Unassembled WGS sequence"/>
</dbReference>
<dbReference type="FunFam" id="1.20.1070.10:FF:000040">
    <property type="entry name" value="Coagulation factor 2 (thrombin) receptor"/>
    <property type="match status" value="1"/>
</dbReference>
<comment type="similarity">
    <text evidence="10">Belongs to the G-protein coupled receptor 1 family.</text>
</comment>
<comment type="subcellular location">
    <subcellularLocation>
        <location evidence="1">Cell membrane</location>
        <topology evidence="1">Multi-pass membrane protein</topology>
    </subcellularLocation>
</comment>
<evidence type="ECO:0000256" key="10">
    <source>
        <dbReference type="RuleBase" id="RU000688"/>
    </source>
</evidence>
<keyword evidence="8" id="KW-0325">Glycoprotein</keyword>
<name>A0A553QGL0_9TELE</name>
<dbReference type="PROSITE" id="PS50262">
    <property type="entry name" value="G_PROTEIN_RECEP_F1_2"/>
    <property type="match status" value="1"/>
</dbReference>
<dbReference type="PANTHER" id="PTHR24232">
    <property type="entry name" value="G-PROTEIN COUPLED RECEPTOR"/>
    <property type="match status" value="1"/>
</dbReference>
<evidence type="ECO:0000256" key="11">
    <source>
        <dbReference type="SAM" id="Phobius"/>
    </source>
</evidence>
<dbReference type="SUPFAM" id="SSF81321">
    <property type="entry name" value="Family A G protein-coupled receptor-like"/>
    <property type="match status" value="1"/>
</dbReference>
<dbReference type="PRINTS" id="PR01157">
    <property type="entry name" value="P2YPURNOCPTR"/>
</dbReference>
<dbReference type="GO" id="GO:0004930">
    <property type="term" value="F:G protein-coupled receptor activity"/>
    <property type="evidence" value="ECO:0007669"/>
    <property type="project" value="UniProtKB-KW"/>
</dbReference>
<proteinExistence type="inferred from homology"/>
<dbReference type="AlphaFoldDB" id="A0A553QGL0"/>
<feature type="domain" description="G-protein coupled receptors family 1 profile" evidence="13">
    <location>
        <begin position="75"/>
        <end position="320"/>
    </location>
</feature>
<feature type="transmembrane region" description="Helical" evidence="11">
    <location>
        <begin position="300"/>
        <end position="323"/>
    </location>
</feature>
<feature type="transmembrane region" description="Helical" evidence="11">
    <location>
        <begin position="174"/>
        <end position="194"/>
    </location>
</feature>
<keyword evidence="15" id="KW-1185">Reference proteome</keyword>